<feature type="region of interest" description="Disordered" evidence="8">
    <location>
        <begin position="92"/>
        <end position="170"/>
    </location>
</feature>
<keyword evidence="3 5" id="KW-0371">Homeobox</keyword>
<evidence type="ECO:0000256" key="4">
    <source>
        <dbReference type="ARBA" id="ARBA00023242"/>
    </source>
</evidence>
<organism evidence="11">
    <name type="scientific">Oikopleura dioica</name>
    <name type="common">Tunicate</name>
    <dbReference type="NCBI Taxonomy" id="34765"/>
    <lineage>
        <taxon>Eukaryota</taxon>
        <taxon>Metazoa</taxon>
        <taxon>Chordata</taxon>
        <taxon>Tunicata</taxon>
        <taxon>Appendicularia</taxon>
        <taxon>Copelata</taxon>
        <taxon>Oikopleuridae</taxon>
        <taxon>Oikopleura</taxon>
    </lineage>
</organism>
<dbReference type="SMART" id="SM00352">
    <property type="entry name" value="POU"/>
    <property type="match status" value="1"/>
</dbReference>
<dbReference type="PROSITE" id="PS00465">
    <property type="entry name" value="POU_2"/>
    <property type="match status" value="1"/>
</dbReference>
<dbReference type="SMART" id="SM00389">
    <property type="entry name" value="HOX"/>
    <property type="match status" value="1"/>
</dbReference>
<dbReference type="PRINTS" id="PR00028">
    <property type="entry name" value="POUDOMAIN"/>
</dbReference>
<evidence type="ECO:0000259" key="9">
    <source>
        <dbReference type="PROSITE" id="PS50071"/>
    </source>
</evidence>
<dbReference type="Gene3D" id="1.10.260.40">
    <property type="entry name" value="lambda repressor-like DNA-binding domains"/>
    <property type="match status" value="1"/>
</dbReference>
<dbReference type="EMBL" id="FN655772">
    <property type="protein sequence ID" value="CBY40092.1"/>
    <property type="molecule type" value="Genomic_DNA"/>
</dbReference>
<dbReference type="FunFam" id="1.10.260.40:FF:000001">
    <property type="entry name" value="POU domain protein"/>
    <property type="match status" value="1"/>
</dbReference>
<proteinExistence type="inferred from homology"/>
<reference evidence="11" key="1">
    <citation type="journal article" date="2010" name="Science">
        <title>Plasticity of animal genome architecture unmasked by rapid evolution of a pelagic tunicate.</title>
        <authorList>
            <person name="Denoeud F."/>
            <person name="Henriet S."/>
            <person name="Mungpakdee S."/>
            <person name="Aury J.M."/>
            <person name="Da Silva C."/>
            <person name="Brinkmann H."/>
            <person name="Mikhaleva J."/>
            <person name="Olsen L.C."/>
            <person name="Jubin C."/>
            <person name="Canestro C."/>
            <person name="Bouquet J.M."/>
            <person name="Danks G."/>
            <person name="Poulain J."/>
            <person name="Campsteijn C."/>
            <person name="Adamski M."/>
            <person name="Cross I."/>
            <person name="Yadetie F."/>
            <person name="Muffato M."/>
            <person name="Louis A."/>
            <person name="Butcher S."/>
            <person name="Tsagkogeorga G."/>
            <person name="Konrad A."/>
            <person name="Singh S."/>
            <person name="Jensen M.F."/>
            <person name="Cong E.H."/>
            <person name="Eikeseth-Otteraa H."/>
            <person name="Noel B."/>
            <person name="Anthouard V."/>
            <person name="Porcel B.M."/>
            <person name="Kachouri-Lafond R."/>
            <person name="Nishino A."/>
            <person name="Ugolini M."/>
            <person name="Chourrout P."/>
            <person name="Nishida H."/>
            <person name="Aasland R."/>
            <person name="Huzurbazar S."/>
            <person name="Westhof E."/>
            <person name="Delsuc F."/>
            <person name="Lehrach H."/>
            <person name="Reinhardt R."/>
            <person name="Weissenbach J."/>
            <person name="Roy S.W."/>
            <person name="Artiguenave F."/>
            <person name="Postlethwait J.H."/>
            <person name="Manak J.R."/>
            <person name="Thompson E.M."/>
            <person name="Jaillon O."/>
            <person name="Du Pasquier L."/>
            <person name="Boudinot P."/>
            <person name="Liberles D.A."/>
            <person name="Volff J.N."/>
            <person name="Philippe H."/>
            <person name="Lenhard B."/>
            <person name="Roest Crollius H."/>
            <person name="Wincker P."/>
            <person name="Chourrout D."/>
        </authorList>
    </citation>
    <scope>NUCLEOTIDE SEQUENCE [LARGE SCALE GENOMIC DNA]</scope>
</reference>
<evidence type="ECO:0000259" key="10">
    <source>
        <dbReference type="PROSITE" id="PS51179"/>
    </source>
</evidence>
<dbReference type="Proteomes" id="UP000011014">
    <property type="component" value="Unassembled WGS sequence"/>
</dbReference>
<dbReference type="InterPro" id="IPR009057">
    <property type="entry name" value="Homeodomain-like_sf"/>
</dbReference>
<gene>
    <name evidence="11" type="ORF">GSOID_T00020701001</name>
</gene>
<dbReference type="InterPro" id="IPR013847">
    <property type="entry name" value="POU"/>
</dbReference>
<dbReference type="PROSITE" id="PS51179">
    <property type="entry name" value="POU_3"/>
    <property type="match status" value="1"/>
</dbReference>
<sequence>MGLSLTGGSAQVPVPVAHHLQSASPPPPMENNSQSNTAPPNCSTPTSALQSSSIQPQQRIVSPEATPAEVLPGHTPRAAHTDARGITSENVDESLPASHNNNEAGSSALGASLNNHPLFSNWAQNHGGQENHCGSPRTPILSMSSALPQHSPTSSHSTATGDQGSPTGYSAAFLSAKTEPTVAHSLSSLYPQVATSSGHSSLAPFGLDATRSHPTASSLNAAQSQVTWPSSTPGWPSSAASGIGGDSWYASQMSAAGVAAHPYSHYTNPYTGSALGAGLHDSFAAQNLFSLGDDQQPSTDDLERFARDFKQKRIKLGYTQADVGLALGTLYGNVFSQTTICRFEALQLSFKNMCKLKPLLSRWLDEADSATGGMPTIGGDKLNQQFQGRKRKKRTSIELSTKNALEMEFIKQPKPSAAEITNTAESLQLEKEVVRVWFCNRYYLFKILFSIIKKMRQKAKRLLGPERKKPDSTGENLSDSYSING</sequence>
<accession>E4YXA9</accession>
<evidence type="ECO:0000256" key="8">
    <source>
        <dbReference type="SAM" id="MobiDB-lite"/>
    </source>
</evidence>
<evidence type="ECO:0000256" key="6">
    <source>
        <dbReference type="RuleBase" id="RU000682"/>
    </source>
</evidence>
<feature type="domain" description="Homeobox" evidence="9">
    <location>
        <begin position="388"/>
        <end position="448"/>
    </location>
</feature>
<dbReference type="InterPro" id="IPR010982">
    <property type="entry name" value="Lambda_DNA-bd_dom_sf"/>
</dbReference>
<evidence type="ECO:0000256" key="2">
    <source>
        <dbReference type="ARBA" id="ARBA00023125"/>
    </source>
</evidence>
<feature type="compositionally biased region" description="Polar residues" evidence="8">
    <location>
        <begin position="141"/>
        <end position="168"/>
    </location>
</feature>
<evidence type="ECO:0000256" key="5">
    <source>
        <dbReference type="PROSITE-ProRule" id="PRU00108"/>
    </source>
</evidence>
<feature type="DNA-binding region" description="Homeobox" evidence="5">
    <location>
        <begin position="390"/>
        <end position="449"/>
    </location>
</feature>
<dbReference type="PROSITE" id="PS50071">
    <property type="entry name" value="HOMEOBOX_2"/>
    <property type="match status" value="1"/>
</dbReference>
<dbReference type="PANTHER" id="PTHR11636:SF89">
    <property type="entry name" value="POU DOMAIN PROTEIN 2, ISOFORM B-RELATED"/>
    <property type="match status" value="1"/>
</dbReference>
<dbReference type="PANTHER" id="PTHR11636">
    <property type="entry name" value="POU DOMAIN"/>
    <property type="match status" value="1"/>
</dbReference>
<feature type="region of interest" description="Disordered" evidence="8">
    <location>
        <begin position="211"/>
        <end position="239"/>
    </location>
</feature>
<name>E4YXA9_OIKDI</name>
<dbReference type="InterPro" id="IPR001356">
    <property type="entry name" value="HD"/>
</dbReference>
<feature type="compositionally biased region" description="Polar residues" evidence="8">
    <location>
        <begin position="30"/>
        <end position="60"/>
    </location>
</feature>
<comment type="subcellular location">
    <subcellularLocation>
        <location evidence="1 5 6">Nucleus</location>
    </subcellularLocation>
</comment>
<keyword evidence="4 5" id="KW-0539">Nucleus</keyword>
<feature type="compositionally biased region" description="Basic and acidic residues" evidence="8">
    <location>
        <begin position="463"/>
        <end position="472"/>
    </location>
</feature>
<feature type="domain" description="POU-specific" evidence="10">
    <location>
        <begin position="294"/>
        <end position="368"/>
    </location>
</feature>
<feature type="compositionally biased region" description="Polar residues" evidence="8">
    <location>
        <begin position="473"/>
        <end position="485"/>
    </location>
</feature>
<feature type="compositionally biased region" description="Polar residues" evidence="8">
    <location>
        <begin position="112"/>
        <end position="128"/>
    </location>
</feature>
<dbReference type="GO" id="GO:0000978">
    <property type="term" value="F:RNA polymerase II cis-regulatory region sequence-specific DNA binding"/>
    <property type="evidence" value="ECO:0007669"/>
    <property type="project" value="TreeGrafter"/>
</dbReference>
<dbReference type="SUPFAM" id="SSF46689">
    <property type="entry name" value="Homeodomain-like"/>
    <property type="match status" value="1"/>
</dbReference>
<feature type="compositionally biased region" description="Polar residues" evidence="8">
    <location>
        <begin position="212"/>
        <end position="226"/>
    </location>
</feature>
<feature type="region of interest" description="Disordered" evidence="8">
    <location>
        <begin position="1"/>
        <end position="61"/>
    </location>
</feature>
<keyword evidence="2 5" id="KW-0238">DNA-binding</keyword>
<keyword evidence="7" id="KW-0804">Transcription</keyword>
<protein>
    <recommendedName>
        <fullName evidence="7">POU domain protein</fullName>
    </recommendedName>
</protein>
<evidence type="ECO:0000313" key="11">
    <source>
        <dbReference type="EMBL" id="CBY40092.1"/>
    </source>
</evidence>
<dbReference type="Gene3D" id="1.10.10.60">
    <property type="entry name" value="Homeodomain-like"/>
    <property type="match status" value="1"/>
</dbReference>
<dbReference type="Pfam" id="PF00157">
    <property type="entry name" value="Pou"/>
    <property type="match status" value="1"/>
</dbReference>
<evidence type="ECO:0000256" key="7">
    <source>
        <dbReference type="RuleBase" id="RU361194"/>
    </source>
</evidence>
<evidence type="ECO:0000256" key="1">
    <source>
        <dbReference type="ARBA" id="ARBA00004123"/>
    </source>
</evidence>
<evidence type="ECO:0000256" key="3">
    <source>
        <dbReference type="ARBA" id="ARBA00023155"/>
    </source>
</evidence>
<comment type="similarity">
    <text evidence="7">Belongs to the POU transcription factor family.</text>
</comment>
<dbReference type="InterPro" id="IPR000327">
    <property type="entry name" value="POU_dom"/>
</dbReference>
<feature type="compositionally biased region" description="Low complexity" evidence="8">
    <location>
        <begin position="227"/>
        <end position="239"/>
    </location>
</feature>
<feature type="region of interest" description="Disordered" evidence="8">
    <location>
        <begin position="463"/>
        <end position="485"/>
    </location>
</feature>
<dbReference type="PROSITE" id="PS00035">
    <property type="entry name" value="POU_1"/>
    <property type="match status" value="1"/>
</dbReference>
<dbReference type="Pfam" id="PF00046">
    <property type="entry name" value="Homeodomain"/>
    <property type="match status" value="1"/>
</dbReference>
<dbReference type="AlphaFoldDB" id="E4YXA9"/>
<dbReference type="SUPFAM" id="SSF47413">
    <property type="entry name" value="lambda repressor-like DNA-binding domains"/>
    <property type="match status" value="1"/>
</dbReference>
<dbReference type="InterPro" id="IPR050255">
    <property type="entry name" value="POU_domain_TF"/>
</dbReference>
<dbReference type="GO" id="GO:0005634">
    <property type="term" value="C:nucleus"/>
    <property type="evidence" value="ECO:0007669"/>
    <property type="project" value="UniProtKB-SubCell"/>
</dbReference>
<dbReference type="CDD" id="cd00086">
    <property type="entry name" value="homeodomain"/>
    <property type="match status" value="1"/>
</dbReference>
<dbReference type="GO" id="GO:0000981">
    <property type="term" value="F:DNA-binding transcription factor activity, RNA polymerase II-specific"/>
    <property type="evidence" value="ECO:0007669"/>
    <property type="project" value="TreeGrafter"/>
</dbReference>